<evidence type="ECO:0000256" key="2">
    <source>
        <dbReference type="ARBA" id="ARBA00022692"/>
    </source>
</evidence>
<protein>
    <submittedName>
        <fullName evidence="9">Sulfate transporter</fullName>
    </submittedName>
</protein>
<feature type="transmembrane region" description="Helical" evidence="6">
    <location>
        <begin position="444"/>
        <end position="464"/>
    </location>
</feature>
<dbReference type="PROSITE" id="PS50042">
    <property type="entry name" value="CNMP_BINDING_3"/>
    <property type="match status" value="1"/>
</dbReference>
<feature type="transmembrane region" description="Helical" evidence="6">
    <location>
        <begin position="345"/>
        <end position="364"/>
    </location>
</feature>
<comment type="caution">
    <text evidence="9">The sequence shown here is derived from an EMBL/GenBank/DDBJ whole genome shotgun (WGS) entry which is preliminary data.</text>
</comment>
<dbReference type="InterPro" id="IPR002645">
    <property type="entry name" value="STAS_dom"/>
</dbReference>
<feature type="transmembrane region" description="Helical" evidence="6">
    <location>
        <begin position="313"/>
        <end position="338"/>
    </location>
</feature>
<organism evidence="9 10">
    <name type="scientific">Micractinium conductrix</name>
    <dbReference type="NCBI Taxonomy" id="554055"/>
    <lineage>
        <taxon>Eukaryota</taxon>
        <taxon>Viridiplantae</taxon>
        <taxon>Chlorophyta</taxon>
        <taxon>core chlorophytes</taxon>
        <taxon>Trebouxiophyceae</taxon>
        <taxon>Chlorellales</taxon>
        <taxon>Chlorellaceae</taxon>
        <taxon>Chlorella clade</taxon>
        <taxon>Micractinium</taxon>
    </lineage>
</organism>
<feature type="domain" description="Cyclic nucleotide-binding" evidence="7">
    <location>
        <begin position="904"/>
        <end position="998"/>
    </location>
</feature>
<feature type="transmembrane region" description="Helical" evidence="6">
    <location>
        <begin position="242"/>
        <end position="262"/>
    </location>
</feature>
<accession>A0A2P6VQ89</accession>
<feature type="domain" description="STAS" evidence="8">
    <location>
        <begin position="638"/>
        <end position="809"/>
    </location>
</feature>
<evidence type="ECO:0000313" key="10">
    <source>
        <dbReference type="Proteomes" id="UP000239649"/>
    </source>
</evidence>
<evidence type="ECO:0000256" key="6">
    <source>
        <dbReference type="SAM" id="Phobius"/>
    </source>
</evidence>
<dbReference type="EMBL" id="LHPF02000001">
    <property type="protein sequence ID" value="PSC76252.1"/>
    <property type="molecule type" value="Genomic_DNA"/>
</dbReference>
<evidence type="ECO:0000256" key="3">
    <source>
        <dbReference type="ARBA" id="ARBA00022989"/>
    </source>
</evidence>
<evidence type="ECO:0000256" key="4">
    <source>
        <dbReference type="ARBA" id="ARBA00023136"/>
    </source>
</evidence>
<evidence type="ECO:0000256" key="1">
    <source>
        <dbReference type="ARBA" id="ARBA00004141"/>
    </source>
</evidence>
<dbReference type="Gene3D" id="2.60.120.10">
    <property type="entry name" value="Jelly Rolls"/>
    <property type="match status" value="1"/>
</dbReference>
<keyword evidence="2 6" id="KW-0812">Transmembrane</keyword>
<sequence length="1035" mass="106764">MASPFEDDPPLAWGGESPRLRPGSLVSSAGGLLARLSAVGVGRGAAASSGGGPVVGFGPSDSADLEQPLLPGGVSEEAHYLEHVLEPKQWPTLRGSSVSTRRITPGLLSLELGGAAAAAAVTSPRAGAAGVAEGAWPPATQQPDDAAEAAAPAAGLPAAGKPAAAPARQPGRYGRASVAGAINSAIALPVQLSFAAIIFRDPFFRPWLGSLVKLVFLSSAIHQLAFAALSSLPFAVGQVQDVGLIFLSSIASAVVQACTAAGCAPADTLATVLAAMTSATGIVGVLIIITGALKLAGLVQYVPLPVVGGYLCFVGYFCLAAGVSLASGVQVSGLASWAQLANADALLKLAPALAMVALITLVLHRVRSPFALPALLVAAPALFYAVLWAQGLTLEDAREAGWVSKPQPGDAEWKFWHAWDLYGIHGWPPSNILWSALPAQLPKLAALFFIVAFGSSMDIAAIQADSPRDLDYNSELVTVGFSNLLTAFGGVGFTGSYIFSQTLFGMRMGVDTPLMGIIVAAAELAVFMVPFSVMTYLPNFYFGGLTAWIGQDILKDWLFIAAKRISGVEYALLLAKFGLVMAGGLEAGILGGILLAALHFAYSYSRVTMTAFTVVPSRSGAVRPFDQRTILDMFSGRITAVSLSGYLFFGSSVTVVEKVVGMAASTLEPNLDPPTVAPASAAAATPGTAAAAGGTAAQRRRAAGQQQGAVAQLPRSGAGLAGTPDRTEGSADASSAGAAQQRGTVAAALADSPRFLILDFRRVQGLDATAARSFVTLHNKLQRMGVQLIITHITARASSVRDLLAAQGLVLRQPGAGEGAADTGAVCHWFPTMDAGCQHCEENFLAVAVTHGLCAPQARSMTLAQVLQSHLELPRFILGSQAGVDYGAAAVALQHFARHQELHAGDVLYSLGGAADDIYLLESGAVVCHVSFALGTVHTRASLHADTPPATGERTVRHGPGAIVGEMDFFLQRPRCATAVVEAAGAAWRISRPAFESMAAQDPGSLVLLQQIVLRSTSLNAAHALEAFDRIAHAS</sequence>
<evidence type="ECO:0000256" key="5">
    <source>
        <dbReference type="SAM" id="MobiDB-lite"/>
    </source>
</evidence>
<dbReference type="PANTHER" id="PTHR43310:SF2">
    <property type="entry name" value="SLC26A_SULP TRANSPORTER DOMAIN-CONTAINING PROTEIN"/>
    <property type="match status" value="1"/>
</dbReference>
<evidence type="ECO:0000259" key="7">
    <source>
        <dbReference type="PROSITE" id="PS50042"/>
    </source>
</evidence>
<feature type="compositionally biased region" description="Low complexity" evidence="5">
    <location>
        <begin position="690"/>
        <end position="712"/>
    </location>
</feature>
<dbReference type="PROSITE" id="PS50801">
    <property type="entry name" value="STAS"/>
    <property type="match status" value="1"/>
</dbReference>
<dbReference type="Proteomes" id="UP000239649">
    <property type="component" value="Unassembled WGS sequence"/>
</dbReference>
<dbReference type="InterPro" id="IPR011547">
    <property type="entry name" value="SLC26A/SulP_dom"/>
</dbReference>
<dbReference type="AlphaFoldDB" id="A0A2P6VQ89"/>
<feature type="transmembrane region" description="Helical" evidence="6">
    <location>
        <begin position="370"/>
        <end position="389"/>
    </location>
</feature>
<evidence type="ECO:0000313" key="9">
    <source>
        <dbReference type="EMBL" id="PSC76252.1"/>
    </source>
</evidence>
<keyword evidence="4 6" id="KW-0472">Membrane</keyword>
<dbReference type="InterPro" id="IPR018490">
    <property type="entry name" value="cNMP-bd_dom_sf"/>
</dbReference>
<dbReference type="STRING" id="554055.A0A2P6VQ89"/>
<feature type="transmembrane region" description="Helical" evidence="6">
    <location>
        <begin position="178"/>
        <end position="199"/>
    </location>
</feature>
<feature type="transmembrane region" description="Helical" evidence="6">
    <location>
        <begin position="476"/>
        <end position="500"/>
    </location>
</feature>
<feature type="region of interest" description="Disordered" evidence="5">
    <location>
        <begin position="135"/>
        <end position="168"/>
    </location>
</feature>
<comment type="subcellular location">
    <subcellularLocation>
        <location evidence="1">Membrane</location>
        <topology evidence="1">Multi-pass membrane protein</topology>
    </subcellularLocation>
</comment>
<dbReference type="GO" id="GO:0016020">
    <property type="term" value="C:membrane"/>
    <property type="evidence" value="ECO:0007669"/>
    <property type="project" value="UniProtKB-SubCell"/>
</dbReference>
<gene>
    <name evidence="9" type="primary">g169</name>
    <name evidence="9" type="ORF">C2E20_0169</name>
</gene>
<feature type="transmembrane region" description="Helical" evidence="6">
    <location>
        <begin position="211"/>
        <end position="236"/>
    </location>
</feature>
<dbReference type="Pfam" id="PF01740">
    <property type="entry name" value="STAS"/>
    <property type="match status" value="1"/>
</dbReference>
<feature type="transmembrane region" description="Helical" evidence="6">
    <location>
        <begin position="269"/>
        <end position="293"/>
    </location>
</feature>
<dbReference type="CDD" id="cd07042">
    <property type="entry name" value="STAS_SulP_like_sulfate_transporter"/>
    <property type="match status" value="1"/>
</dbReference>
<dbReference type="InterPro" id="IPR036513">
    <property type="entry name" value="STAS_dom_sf"/>
</dbReference>
<name>A0A2P6VQ89_9CHLO</name>
<dbReference type="PANTHER" id="PTHR43310">
    <property type="entry name" value="SULFATE TRANSPORTER YBAR-RELATED"/>
    <property type="match status" value="1"/>
</dbReference>
<keyword evidence="10" id="KW-1185">Reference proteome</keyword>
<feature type="region of interest" description="Disordered" evidence="5">
    <location>
        <begin position="690"/>
        <end position="738"/>
    </location>
</feature>
<dbReference type="Pfam" id="PF00027">
    <property type="entry name" value="cNMP_binding"/>
    <property type="match status" value="1"/>
</dbReference>
<feature type="region of interest" description="Disordered" evidence="5">
    <location>
        <begin position="43"/>
        <end position="67"/>
    </location>
</feature>
<feature type="region of interest" description="Disordered" evidence="5">
    <location>
        <begin position="1"/>
        <end position="21"/>
    </location>
</feature>
<dbReference type="InterPro" id="IPR014710">
    <property type="entry name" value="RmlC-like_jellyroll"/>
</dbReference>
<feature type="transmembrane region" description="Helical" evidence="6">
    <location>
        <begin position="573"/>
        <end position="602"/>
    </location>
</feature>
<proteinExistence type="predicted"/>
<dbReference type="Gene3D" id="3.30.750.24">
    <property type="entry name" value="STAS domain"/>
    <property type="match status" value="1"/>
</dbReference>
<evidence type="ECO:0000259" key="8">
    <source>
        <dbReference type="PROSITE" id="PS50801"/>
    </source>
</evidence>
<dbReference type="InterPro" id="IPR052706">
    <property type="entry name" value="Membrane-Transporter-like"/>
</dbReference>
<dbReference type="CDD" id="cd00038">
    <property type="entry name" value="CAP_ED"/>
    <property type="match status" value="1"/>
</dbReference>
<keyword evidence="3 6" id="KW-1133">Transmembrane helix</keyword>
<feature type="transmembrane region" description="Helical" evidence="6">
    <location>
        <begin position="512"/>
        <end position="534"/>
    </location>
</feature>
<reference evidence="9 10" key="1">
    <citation type="journal article" date="2018" name="Plant J.">
        <title>Genome sequences of Chlorella sorokiniana UTEX 1602 and Micractinium conductrix SAG 241.80: implications to maltose excretion by a green alga.</title>
        <authorList>
            <person name="Arriola M.B."/>
            <person name="Velmurugan N."/>
            <person name="Zhang Y."/>
            <person name="Plunkett M.H."/>
            <person name="Hondzo H."/>
            <person name="Barney B.M."/>
        </authorList>
    </citation>
    <scope>NUCLEOTIDE SEQUENCE [LARGE SCALE GENOMIC DNA]</scope>
    <source>
        <strain evidence="9 10">SAG 241.80</strain>
    </source>
</reference>
<dbReference type="SUPFAM" id="SSF52091">
    <property type="entry name" value="SpoIIaa-like"/>
    <property type="match status" value="1"/>
</dbReference>
<dbReference type="SUPFAM" id="SSF51206">
    <property type="entry name" value="cAMP-binding domain-like"/>
    <property type="match status" value="1"/>
</dbReference>
<dbReference type="OrthoDB" id="409725at2759"/>
<dbReference type="InterPro" id="IPR000595">
    <property type="entry name" value="cNMP-bd_dom"/>
</dbReference>
<dbReference type="Pfam" id="PF00916">
    <property type="entry name" value="Sulfate_transp"/>
    <property type="match status" value="1"/>
</dbReference>